<sequence length="67" mass="7769">MNEHHGLLLKGSFFIENYQNNNLISYYELYFRQISINLSLLQDTGQGYLSRGAIDFYKPREIVHGGA</sequence>
<organism evidence="1 2">
    <name type="scientific">Thiomonas arsenitoxydans (strain DSM 22701 / CIP 110005 / 3As)</name>
    <dbReference type="NCBI Taxonomy" id="426114"/>
    <lineage>
        <taxon>Bacteria</taxon>
        <taxon>Pseudomonadati</taxon>
        <taxon>Pseudomonadota</taxon>
        <taxon>Betaproteobacteria</taxon>
        <taxon>Burkholderiales</taxon>
        <taxon>Thiomonas</taxon>
    </lineage>
</organism>
<reference key="1">
    <citation type="submission" date="2009-07" db="EMBL/GenBank/DDBJ databases">
        <authorList>
            <person name="Genoscope - CEA"/>
        </authorList>
    </citation>
    <scope>NUCLEOTIDE SEQUENCE</scope>
    <source>
        <strain>3As</strain>
    </source>
</reference>
<dbReference type="RefSeq" id="WP_013106281.1">
    <property type="nucleotide sequence ID" value="NC_014145.1"/>
</dbReference>
<reference evidence="2" key="2">
    <citation type="journal article" date="2010" name="PLoS Genet.">
        <title>Structure, function, and evolution of the Thiomonas spp. genome.</title>
        <authorList>
            <person name="Arsene-Ploetze F."/>
            <person name="Koechler S."/>
            <person name="Marchal M."/>
            <person name="Coppee J.Y."/>
            <person name="Chandler M."/>
            <person name="Bonnefoy V."/>
            <person name="Brochier-Armanet C."/>
            <person name="Barakat M."/>
            <person name="Barbe V."/>
            <person name="Battaglia-Brunet F."/>
            <person name="Bruneel O."/>
            <person name="Bryan C.G."/>
            <person name="Cleiss-Arnold J."/>
            <person name="Cruveiller S."/>
            <person name="Erhardt M."/>
            <person name="Heinrich-Salmeron A."/>
            <person name="Hommais F."/>
            <person name="Joulian C."/>
            <person name="Krin E."/>
            <person name="Lieutaud A."/>
            <person name="Lievremont D."/>
            <person name="Michel C."/>
            <person name="Muller D."/>
            <person name="Ortet P."/>
            <person name="Proux C."/>
            <person name="Siguier P."/>
            <person name="Roche D."/>
            <person name="Rouy Z."/>
            <person name="Salvignol G."/>
            <person name="Slyemi D."/>
            <person name="Talla E."/>
            <person name="Weiss S."/>
            <person name="Weissenbach J."/>
            <person name="Medigue C."/>
            <person name="Bertin P.N."/>
        </authorList>
    </citation>
    <scope>NUCLEOTIDE SEQUENCE [LARGE SCALE GENOMIC DNA]</scope>
    <source>
        <strain evidence="2">DSM 22701 / CIP 110005 / 3As</strain>
    </source>
</reference>
<evidence type="ECO:0000313" key="2">
    <source>
        <dbReference type="Proteomes" id="UP000002372"/>
    </source>
</evidence>
<name>D6CUL3_THIA3</name>
<dbReference type="EMBL" id="FP475956">
    <property type="protein sequence ID" value="CAZ88982.1"/>
    <property type="molecule type" value="Genomic_DNA"/>
</dbReference>
<dbReference type="KEGG" id="thi:THI_2344"/>
<evidence type="ECO:0000313" key="1">
    <source>
        <dbReference type="EMBL" id="CAZ88982.1"/>
    </source>
</evidence>
<dbReference type="Proteomes" id="UP000002372">
    <property type="component" value="Chromosome"/>
</dbReference>
<accession>D6CUL3</accession>
<gene>
    <name evidence="1" type="ordered locus">THI_2344</name>
</gene>
<dbReference type="HOGENOM" id="CLU_2811096_0_0_4"/>
<protein>
    <submittedName>
        <fullName evidence="1">Uncharacterized protein</fullName>
    </submittedName>
</protein>
<dbReference type="AlphaFoldDB" id="D6CUL3"/>
<proteinExistence type="predicted"/>